<evidence type="ECO:0000313" key="4">
    <source>
        <dbReference type="Proteomes" id="UP000004095"/>
    </source>
</evidence>
<feature type="compositionally biased region" description="Polar residues" evidence="1">
    <location>
        <begin position="14"/>
        <end position="32"/>
    </location>
</feature>
<evidence type="ECO:0000256" key="1">
    <source>
        <dbReference type="SAM" id="MobiDB-lite"/>
    </source>
</evidence>
<name>A1ZWL4_MICM2</name>
<evidence type="ECO:0000313" key="3">
    <source>
        <dbReference type="EMBL" id="EAY25254.1"/>
    </source>
</evidence>
<dbReference type="EMBL" id="AAWS01000052">
    <property type="protein sequence ID" value="EAY25254.1"/>
    <property type="molecule type" value="Genomic_DNA"/>
</dbReference>
<feature type="region of interest" description="Disordered" evidence="1">
    <location>
        <begin position="14"/>
        <end position="59"/>
    </location>
</feature>
<dbReference type="Proteomes" id="UP000004095">
    <property type="component" value="Unassembled WGS sequence"/>
</dbReference>
<dbReference type="AlphaFoldDB" id="A1ZWL4"/>
<organism evidence="3 4">
    <name type="scientific">Microscilla marina ATCC 23134</name>
    <dbReference type="NCBI Taxonomy" id="313606"/>
    <lineage>
        <taxon>Bacteria</taxon>
        <taxon>Pseudomonadati</taxon>
        <taxon>Bacteroidota</taxon>
        <taxon>Cytophagia</taxon>
        <taxon>Cytophagales</taxon>
        <taxon>Microscillaceae</taxon>
        <taxon>Microscilla</taxon>
    </lineage>
</organism>
<keyword evidence="4" id="KW-1185">Reference proteome</keyword>
<evidence type="ECO:0000256" key="2">
    <source>
        <dbReference type="SAM" id="Phobius"/>
    </source>
</evidence>
<feature type="transmembrane region" description="Helical" evidence="2">
    <location>
        <begin position="68"/>
        <end position="88"/>
    </location>
</feature>
<sequence>MSMSFGSIQAMITSLKNNQRNRQSPFDNTNPQGIGEVKNTGFPERDTTPEQRQAWQTRFKKERQRKDMIMWTVGVTFLGILVGIVCYLT</sequence>
<keyword evidence="2" id="KW-0472">Membrane</keyword>
<protein>
    <submittedName>
        <fullName evidence="3">Uncharacterized protein</fullName>
    </submittedName>
</protein>
<proteinExistence type="predicted"/>
<accession>A1ZWL4</accession>
<keyword evidence="2" id="KW-1133">Transmembrane helix</keyword>
<comment type="caution">
    <text evidence="3">The sequence shown here is derived from an EMBL/GenBank/DDBJ whole genome shotgun (WGS) entry which is preliminary data.</text>
</comment>
<keyword evidence="2" id="KW-0812">Transmembrane</keyword>
<gene>
    <name evidence="3" type="ORF">M23134_07991</name>
</gene>
<reference evidence="3 4" key="1">
    <citation type="submission" date="2007-01" db="EMBL/GenBank/DDBJ databases">
        <authorList>
            <person name="Haygood M."/>
            <person name="Podell S."/>
            <person name="Anderson C."/>
            <person name="Hopkinson B."/>
            <person name="Roe K."/>
            <person name="Barbeau K."/>
            <person name="Gaasterland T."/>
            <person name="Ferriera S."/>
            <person name="Johnson J."/>
            <person name="Kravitz S."/>
            <person name="Beeson K."/>
            <person name="Sutton G."/>
            <person name="Rogers Y.-H."/>
            <person name="Friedman R."/>
            <person name="Frazier M."/>
            <person name="Venter J.C."/>
        </authorList>
    </citation>
    <scope>NUCLEOTIDE SEQUENCE [LARGE SCALE GENOMIC DNA]</scope>
    <source>
        <strain evidence="3 4">ATCC 23134</strain>
    </source>
</reference>